<proteinExistence type="predicted"/>
<reference evidence="3 4" key="1">
    <citation type="journal article" date="2018" name="Nat. Ecol. Evol.">
        <title>Genomic signatures of mitonuclear coevolution across populations of Tigriopus californicus.</title>
        <authorList>
            <person name="Barreto F.S."/>
            <person name="Watson E.T."/>
            <person name="Lima T.G."/>
            <person name="Willett C.S."/>
            <person name="Edmands S."/>
            <person name="Li W."/>
            <person name="Burton R.S."/>
        </authorList>
    </citation>
    <scope>NUCLEOTIDE SEQUENCE [LARGE SCALE GENOMIC DNA]</scope>
    <source>
        <strain evidence="3 4">San Diego</strain>
    </source>
</reference>
<dbReference type="PROSITE" id="PS50097">
    <property type="entry name" value="BTB"/>
    <property type="match status" value="1"/>
</dbReference>
<evidence type="ECO:0000259" key="2">
    <source>
        <dbReference type="PROSITE" id="PS50097"/>
    </source>
</evidence>
<feature type="region of interest" description="Disordered" evidence="1">
    <location>
        <begin position="76"/>
        <end position="97"/>
    </location>
</feature>
<dbReference type="Pfam" id="PF00651">
    <property type="entry name" value="BTB"/>
    <property type="match status" value="1"/>
</dbReference>
<evidence type="ECO:0000256" key="1">
    <source>
        <dbReference type="SAM" id="MobiDB-lite"/>
    </source>
</evidence>
<evidence type="ECO:0000313" key="3">
    <source>
        <dbReference type="EMBL" id="TRY76483.1"/>
    </source>
</evidence>
<dbReference type="EMBL" id="VCGU01000004">
    <property type="protein sequence ID" value="TRY76483.1"/>
    <property type="molecule type" value="Genomic_DNA"/>
</dbReference>
<organism evidence="3 4">
    <name type="scientific">Tigriopus californicus</name>
    <name type="common">Marine copepod</name>
    <dbReference type="NCBI Taxonomy" id="6832"/>
    <lineage>
        <taxon>Eukaryota</taxon>
        <taxon>Metazoa</taxon>
        <taxon>Ecdysozoa</taxon>
        <taxon>Arthropoda</taxon>
        <taxon>Crustacea</taxon>
        <taxon>Multicrustacea</taxon>
        <taxon>Hexanauplia</taxon>
        <taxon>Copepoda</taxon>
        <taxon>Harpacticoida</taxon>
        <taxon>Harpacticidae</taxon>
        <taxon>Tigriopus</taxon>
    </lineage>
</organism>
<evidence type="ECO:0000313" key="4">
    <source>
        <dbReference type="Proteomes" id="UP000318571"/>
    </source>
</evidence>
<sequence length="167" mass="19081">MLARKWAAMRDDLDRIEYDDPPGFAGQLPLWTLRDTTLIMDDGAELSAHEFVLSAFSSVFNRTFCHLQPDLNDGKVLDPSAAHSPPHHGENSEHDVQSGLEWLRDPVSLRRNLLLQQLCNRVQTSERFKSQAVPFLEDAMINEEALGPRMRRPNAEDYRPRSVSIEE</sequence>
<feature type="compositionally biased region" description="Basic and acidic residues" evidence="1">
    <location>
        <begin position="87"/>
        <end position="97"/>
    </location>
</feature>
<accession>A0A553PFP0</accession>
<dbReference type="InterPro" id="IPR000210">
    <property type="entry name" value="BTB/POZ_dom"/>
</dbReference>
<comment type="caution">
    <text evidence="3">The sequence shown here is derived from an EMBL/GenBank/DDBJ whole genome shotgun (WGS) entry which is preliminary data.</text>
</comment>
<feature type="region of interest" description="Disordered" evidence="1">
    <location>
        <begin position="147"/>
        <end position="167"/>
    </location>
</feature>
<keyword evidence="4" id="KW-1185">Reference proteome</keyword>
<dbReference type="AlphaFoldDB" id="A0A553PFP0"/>
<protein>
    <recommendedName>
        <fullName evidence="2">BTB domain-containing protein</fullName>
    </recommendedName>
</protein>
<name>A0A553PFP0_TIGCA</name>
<feature type="domain" description="BTB" evidence="2">
    <location>
        <begin position="34"/>
        <end position="64"/>
    </location>
</feature>
<dbReference type="Proteomes" id="UP000318571">
    <property type="component" value="Chromosome 5"/>
</dbReference>
<gene>
    <name evidence="3" type="ORF">TCAL_17005</name>
</gene>